<dbReference type="GO" id="GO:0006665">
    <property type="term" value="P:sphingolipid metabolic process"/>
    <property type="evidence" value="ECO:0007669"/>
    <property type="project" value="InterPro"/>
</dbReference>
<dbReference type="Proteomes" id="UP000184516">
    <property type="component" value="Unassembled WGS sequence"/>
</dbReference>
<proteinExistence type="inferred from homology"/>
<dbReference type="InterPro" id="IPR013780">
    <property type="entry name" value="Glyco_hydro_b"/>
</dbReference>
<dbReference type="GO" id="GO:0045493">
    <property type="term" value="P:xylan catabolic process"/>
    <property type="evidence" value="ECO:0007669"/>
    <property type="project" value="UniProtKB-KW"/>
</dbReference>
<name>A0A1M5FV52_9FLAO</name>
<keyword evidence="6" id="KW-0858">Xylan degradation</keyword>
<feature type="domain" description="Glycosyl hydrolase family 30 TIM-barrel" evidence="5">
    <location>
        <begin position="127"/>
        <end position="258"/>
    </location>
</feature>
<accession>A0A1M5FV52</accession>
<evidence type="ECO:0000313" key="6">
    <source>
        <dbReference type="EMBL" id="SHF95415.1"/>
    </source>
</evidence>
<keyword evidence="3 4" id="KW-0378">Hydrolase</keyword>
<keyword evidence="4 6" id="KW-0326">Glycosidase</keyword>
<dbReference type="PROSITE" id="PS51257">
    <property type="entry name" value="PROKAR_LIPOPROTEIN"/>
    <property type="match status" value="1"/>
</dbReference>
<dbReference type="InterPro" id="IPR001139">
    <property type="entry name" value="Glyco_hydro_30"/>
</dbReference>
<evidence type="ECO:0000313" key="7">
    <source>
        <dbReference type="Proteomes" id="UP000184516"/>
    </source>
</evidence>
<dbReference type="InterPro" id="IPR033453">
    <property type="entry name" value="Glyco_hydro_30_TIM-barrel"/>
</dbReference>
<dbReference type="STRING" id="468056.SAMN05443549_101961"/>
<evidence type="ECO:0000256" key="4">
    <source>
        <dbReference type="RuleBase" id="RU361188"/>
    </source>
</evidence>
<gene>
    <name evidence="6" type="ORF">SAMN05443549_101961</name>
</gene>
<dbReference type="EMBL" id="FQWB01000001">
    <property type="protein sequence ID" value="SHF95415.1"/>
    <property type="molecule type" value="Genomic_DNA"/>
</dbReference>
<dbReference type="GO" id="GO:0016020">
    <property type="term" value="C:membrane"/>
    <property type="evidence" value="ECO:0007669"/>
    <property type="project" value="GOC"/>
</dbReference>
<evidence type="ECO:0000256" key="1">
    <source>
        <dbReference type="ARBA" id="ARBA00005382"/>
    </source>
</evidence>
<comment type="similarity">
    <text evidence="1 4">Belongs to the glycosyl hydrolase 30 family.</text>
</comment>
<keyword evidence="2" id="KW-0732">Signal</keyword>
<dbReference type="RefSeq" id="WP_073368279.1">
    <property type="nucleotide sequence ID" value="NZ_FQWB01000001.1"/>
</dbReference>
<dbReference type="AlphaFoldDB" id="A0A1M5FV52"/>
<protein>
    <submittedName>
        <fullName evidence="6">Glucuronoarabinoxylan endo-1,4-beta-xylanase</fullName>
    </submittedName>
</protein>
<evidence type="ECO:0000259" key="5">
    <source>
        <dbReference type="Pfam" id="PF02055"/>
    </source>
</evidence>
<dbReference type="GO" id="GO:0004348">
    <property type="term" value="F:glucosylceramidase activity"/>
    <property type="evidence" value="ECO:0007669"/>
    <property type="project" value="InterPro"/>
</dbReference>
<keyword evidence="6" id="KW-0624">Polysaccharide degradation</keyword>
<dbReference type="PANTHER" id="PTHR11069">
    <property type="entry name" value="GLUCOSYLCERAMIDASE"/>
    <property type="match status" value="1"/>
</dbReference>
<reference evidence="7" key="1">
    <citation type="submission" date="2016-11" db="EMBL/GenBank/DDBJ databases">
        <authorList>
            <person name="Varghese N."/>
            <person name="Submissions S."/>
        </authorList>
    </citation>
    <scope>NUCLEOTIDE SEQUENCE [LARGE SCALE GENOMIC DNA]</scope>
    <source>
        <strain evidence="7">DSM 19978</strain>
    </source>
</reference>
<dbReference type="InterPro" id="IPR017853">
    <property type="entry name" value="GH"/>
</dbReference>
<evidence type="ECO:0000256" key="3">
    <source>
        <dbReference type="ARBA" id="ARBA00022801"/>
    </source>
</evidence>
<dbReference type="Gene3D" id="2.60.40.1180">
    <property type="entry name" value="Golgi alpha-mannosidase II"/>
    <property type="match status" value="1"/>
</dbReference>
<dbReference type="Pfam" id="PF02055">
    <property type="entry name" value="Glyco_hydro_30"/>
    <property type="match status" value="1"/>
</dbReference>
<keyword evidence="7" id="KW-1185">Reference proteome</keyword>
<dbReference type="SUPFAM" id="SSF51011">
    <property type="entry name" value="Glycosyl hydrolase domain"/>
    <property type="match status" value="1"/>
</dbReference>
<keyword evidence="6" id="KW-0119">Carbohydrate metabolism</keyword>
<dbReference type="SUPFAM" id="SSF51445">
    <property type="entry name" value="(Trans)glycosidases"/>
    <property type="match status" value="1"/>
</dbReference>
<evidence type="ECO:0000256" key="2">
    <source>
        <dbReference type="ARBA" id="ARBA00022729"/>
    </source>
</evidence>
<dbReference type="Gene3D" id="3.20.20.80">
    <property type="entry name" value="Glycosidases"/>
    <property type="match status" value="1"/>
</dbReference>
<organism evidence="6 7">
    <name type="scientific">Flavobacterium fluvii</name>
    <dbReference type="NCBI Taxonomy" id="468056"/>
    <lineage>
        <taxon>Bacteria</taxon>
        <taxon>Pseudomonadati</taxon>
        <taxon>Bacteroidota</taxon>
        <taxon>Flavobacteriia</taxon>
        <taxon>Flavobacteriales</taxon>
        <taxon>Flavobacteriaceae</taxon>
        <taxon>Flavobacterium</taxon>
    </lineage>
</organism>
<sequence length="430" mass="46676">MKLQKTKHSFSTRITKTVLTLAMSGFTIISCGGSDDPAPTPPPVDVIAADASTIDFSNEQQTIRGFGAATAFRLESPLNNSDMDLLFGNNQGQIGLSILRIRVASDDVPAERAVELNHALAAKARGAIIVASPWSPPARMKTNNSLIKGSLKTSSYAEYATYLNDFSKYMKANNAPLYAISMQNEPDIVVDYESCDWTAAQIMDFLKNNAATINDTKLIAAESFNFNRNISDPFLNDAAAAANVSIVGGHIYGSGLDDYPLAKSKGKEVWMTEHLVLETTWDAVLGTAKEIHDCMATANFNAYIWWYGKRYYGPVGDDGIVTKRGYVMSNYTKFIRPGYIRVGATKNPKSSVFVSAYKGDGKTIIVAINTGNDITNQQFAFKNTTVTSVTPYVTSQTLNLVKQANVNVNASIGAFSYSLPAKSVTTFVSN</sequence>
<dbReference type="PANTHER" id="PTHR11069:SF38">
    <property type="entry name" value="GLUCURONOXYLANASE XYNC"/>
    <property type="match status" value="1"/>
</dbReference>
<dbReference type="OrthoDB" id="9806701at2"/>